<comment type="similarity">
    <text evidence="1 5">Belongs to the NOP53 family.</text>
</comment>
<comment type="function">
    <text evidence="5">May play a role in ribosome biogenesis.</text>
</comment>
<dbReference type="Pfam" id="PF07767">
    <property type="entry name" value="Nop53"/>
    <property type="match status" value="1"/>
</dbReference>
<dbReference type="GO" id="GO:0008097">
    <property type="term" value="F:5S rRNA binding"/>
    <property type="evidence" value="ECO:0007669"/>
    <property type="project" value="TreeGrafter"/>
</dbReference>
<dbReference type="InterPro" id="IPR011687">
    <property type="entry name" value="Nop53/GLTSCR2"/>
</dbReference>
<evidence type="ECO:0000256" key="2">
    <source>
        <dbReference type="ARBA" id="ARBA00018339"/>
    </source>
</evidence>
<dbReference type="GO" id="GO:0005730">
    <property type="term" value="C:nucleolus"/>
    <property type="evidence" value="ECO:0007669"/>
    <property type="project" value="UniProtKB-SubCell"/>
</dbReference>
<comment type="subcellular location">
    <subcellularLocation>
        <location evidence="5">Nucleus</location>
        <location evidence="5">Nucleolus</location>
    </subcellularLocation>
    <subcellularLocation>
        <location evidence="5">Nucleus</location>
        <location evidence="5">Nucleoplasm</location>
    </subcellularLocation>
</comment>
<sequence length="410" mass="48091">MNTTLEKKTKRKKLSKNKKKSWRKVNISEIEEFLEDEALQKRTGGLAREKKNEELFFIDKKPGDSNAELKPSKRNANKPLKCFSGLLPDHQAAQIKRSQKKTNKTSKVKTAKTTVKSVPVKRKVNRQRNSKDIWNDAEDGNNDMNSPDEHFLKVTRTKRVKTPKTYHKKPSEIEAITAPHPGASYNPTFEDHQELLKRATEIEKKKLKEQQKIYNSLNAKFPKTPISEEEYLKEMSGGIIDNEDAEDDSGDESDDVQVTHRATISREDKKTEKQRKKEKARKLQEKVQKLEKIKKIKNHDIYRLKQIKEELHQHKMASVMRKRLKAKMSESKKNRTKKLGSIKYEEPSVELKLSNELESNLRRLKPEGDLLKDRYNSFCKRNIIEPRKRIKKFSKYKPKYFEKKGHKELS</sequence>
<proteinExistence type="inferred from homology"/>
<dbReference type="Proteomes" id="UP000549394">
    <property type="component" value="Unassembled WGS sequence"/>
</dbReference>
<feature type="region of interest" description="Disordered" evidence="6">
    <location>
        <begin position="1"/>
        <end position="21"/>
    </location>
</feature>
<dbReference type="EMBL" id="CAJFCJ010000019">
    <property type="protein sequence ID" value="CAD5123345.1"/>
    <property type="molecule type" value="Genomic_DNA"/>
</dbReference>
<dbReference type="GO" id="GO:0005654">
    <property type="term" value="C:nucleoplasm"/>
    <property type="evidence" value="ECO:0007669"/>
    <property type="project" value="UniProtKB-SubCell"/>
</dbReference>
<evidence type="ECO:0000313" key="7">
    <source>
        <dbReference type="EMBL" id="CAD5123345.1"/>
    </source>
</evidence>
<feature type="compositionally biased region" description="Basic residues" evidence="6">
    <location>
        <begin position="8"/>
        <end position="21"/>
    </location>
</feature>
<evidence type="ECO:0000256" key="1">
    <source>
        <dbReference type="ARBA" id="ARBA00008838"/>
    </source>
</evidence>
<feature type="region of interest" description="Disordered" evidence="6">
    <location>
        <begin position="240"/>
        <end position="282"/>
    </location>
</feature>
<organism evidence="7 8">
    <name type="scientific">Dimorphilus gyrociliatus</name>
    <dbReference type="NCBI Taxonomy" id="2664684"/>
    <lineage>
        <taxon>Eukaryota</taxon>
        <taxon>Metazoa</taxon>
        <taxon>Spiralia</taxon>
        <taxon>Lophotrochozoa</taxon>
        <taxon>Annelida</taxon>
        <taxon>Polychaeta</taxon>
        <taxon>Polychaeta incertae sedis</taxon>
        <taxon>Dinophilidae</taxon>
        <taxon>Dimorphilus</taxon>
    </lineage>
</organism>
<dbReference type="AlphaFoldDB" id="A0A7I8W4B7"/>
<reference evidence="7 8" key="1">
    <citation type="submission" date="2020-08" db="EMBL/GenBank/DDBJ databases">
        <authorList>
            <person name="Hejnol A."/>
        </authorList>
    </citation>
    <scope>NUCLEOTIDE SEQUENCE [LARGE SCALE GENOMIC DNA]</scope>
</reference>
<dbReference type="PANTHER" id="PTHR14211">
    <property type="entry name" value="GLIOMA SUPPRESSOR CANDIDATE REGION GENE 2"/>
    <property type="match status" value="1"/>
</dbReference>
<evidence type="ECO:0000256" key="5">
    <source>
        <dbReference type="PIRNR" id="PIRNR017302"/>
    </source>
</evidence>
<evidence type="ECO:0000313" key="8">
    <source>
        <dbReference type="Proteomes" id="UP000549394"/>
    </source>
</evidence>
<dbReference type="PANTHER" id="PTHR14211:SF7">
    <property type="entry name" value="RIBOSOME BIOGENESIS PROTEIN NOP53"/>
    <property type="match status" value="1"/>
</dbReference>
<evidence type="ECO:0000256" key="4">
    <source>
        <dbReference type="ARBA" id="ARBA00023242"/>
    </source>
</evidence>
<dbReference type="GO" id="GO:0000027">
    <property type="term" value="P:ribosomal large subunit assembly"/>
    <property type="evidence" value="ECO:0007669"/>
    <property type="project" value="UniProtKB-UniRule"/>
</dbReference>
<evidence type="ECO:0000256" key="3">
    <source>
        <dbReference type="ARBA" id="ARBA00022517"/>
    </source>
</evidence>
<keyword evidence="3 5" id="KW-0690">Ribosome biogenesis</keyword>
<feature type="compositionally biased region" description="Basic residues" evidence="6">
    <location>
        <begin position="153"/>
        <end position="168"/>
    </location>
</feature>
<name>A0A7I8W4B7_9ANNE</name>
<protein>
    <recommendedName>
        <fullName evidence="2 5">Ribosome biogenesis protein NOP53</fullName>
    </recommendedName>
</protein>
<comment type="caution">
    <text evidence="7">The sequence shown here is derived from an EMBL/GenBank/DDBJ whole genome shotgun (WGS) entry which is preliminary data.</text>
</comment>
<keyword evidence="4 5" id="KW-0539">Nucleus</keyword>
<feature type="compositionally biased region" description="Acidic residues" evidence="6">
    <location>
        <begin position="241"/>
        <end position="255"/>
    </location>
</feature>
<dbReference type="GO" id="GO:0006364">
    <property type="term" value="P:rRNA processing"/>
    <property type="evidence" value="ECO:0007669"/>
    <property type="project" value="TreeGrafter"/>
</dbReference>
<feature type="compositionally biased region" description="Basic residues" evidence="6">
    <location>
        <begin position="119"/>
        <end position="128"/>
    </location>
</feature>
<dbReference type="PIRSF" id="PIRSF017302">
    <property type="entry name" value="Gltscr2"/>
    <property type="match status" value="1"/>
</dbReference>
<feature type="compositionally biased region" description="Basic residues" evidence="6">
    <location>
        <begin position="97"/>
        <end position="110"/>
    </location>
</feature>
<dbReference type="OrthoDB" id="5072at2759"/>
<evidence type="ECO:0000256" key="6">
    <source>
        <dbReference type="SAM" id="MobiDB-lite"/>
    </source>
</evidence>
<accession>A0A7I8W4B7</accession>
<gene>
    <name evidence="7" type="ORF">DGYR_LOCUS11032</name>
</gene>
<feature type="region of interest" description="Disordered" evidence="6">
    <location>
        <begin position="60"/>
        <end position="80"/>
    </location>
</feature>
<keyword evidence="8" id="KW-1185">Reference proteome</keyword>
<feature type="region of interest" description="Disordered" evidence="6">
    <location>
        <begin position="94"/>
        <end position="186"/>
    </location>
</feature>